<dbReference type="RefSeq" id="WP_272859250.1">
    <property type="nucleotide sequence ID" value="NZ_CP067134.1"/>
</dbReference>
<gene>
    <name evidence="2" type="ORF">JHW45_01740</name>
</gene>
<proteinExistence type="predicted"/>
<evidence type="ECO:0000313" key="3">
    <source>
        <dbReference type="Proteomes" id="UP001218412"/>
    </source>
</evidence>
<accession>A0ABY7SWE2</accession>
<feature type="domain" description="Peptidase C45 hydrolase" evidence="1">
    <location>
        <begin position="97"/>
        <end position="302"/>
    </location>
</feature>
<dbReference type="InterPro" id="IPR047794">
    <property type="entry name" value="C45_proenzyme-like"/>
</dbReference>
<keyword evidence="3" id="KW-1185">Reference proteome</keyword>
<evidence type="ECO:0000313" key="2">
    <source>
        <dbReference type="EMBL" id="WCR11155.1"/>
    </source>
</evidence>
<dbReference type="InterPro" id="IPR029055">
    <property type="entry name" value="Ntn_hydrolases_N"/>
</dbReference>
<evidence type="ECO:0000259" key="1">
    <source>
        <dbReference type="Pfam" id="PF03417"/>
    </source>
</evidence>
<name>A0ABY7SWE2_9RHOB</name>
<protein>
    <recommendedName>
        <fullName evidence="1">Peptidase C45 hydrolase domain-containing protein</fullName>
    </recommendedName>
</protein>
<dbReference type="EMBL" id="CP067134">
    <property type="protein sequence ID" value="WCR11155.1"/>
    <property type="molecule type" value="Genomic_DNA"/>
</dbReference>
<sequence length="333" mass="37799">MSLHFKAISEDRPGPVWAGLFDLFWPSYRRWWASEGVFGRPTYRECRIAIATHMPEILPLYEELCELAGGGDSQARFLSFYCPPRYLSGCSQAIWQGDRPLLVRNYDYHPGAFDAILLATRWQGRRVIGMSDGMFGLIDGMNDAGLSLSLTFGGRREVGEGFGIPLILRYILQTCETLDDAAAVLQRVPCHMSYNVTVLDRQRRYFTAYLTPDRPSIISRVPVATNHQERVEWSSHARFTATVERQRFLLNRLTMHPETQDRFIGVFLRPPLYSTAFSSGFGTLYTAAYMPAEGKMQVWWPDHVWTHSLNDFHAGSQFILIPGAAPPPPPLMG</sequence>
<dbReference type="Pfam" id="PF03417">
    <property type="entry name" value="AAT"/>
    <property type="match status" value="1"/>
</dbReference>
<dbReference type="Gene3D" id="3.60.60.10">
    <property type="entry name" value="Penicillin V Acylase, Chain A"/>
    <property type="match status" value="1"/>
</dbReference>
<reference evidence="2 3" key="1">
    <citation type="submission" date="2021-01" db="EMBL/GenBank/DDBJ databases">
        <title>Biogeographic distribution of Paracoccus.</title>
        <authorList>
            <person name="Hollensteiner J."/>
            <person name="Leineberger J."/>
            <person name="Brinkhoff T."/>
            <person name="Daniel R."/>
        </authorList>
    </citation>
    <scope>NUCLEOTIDE SEQUENCE [LARGE SCALE GENOMIC DNA]</scope>
    <source>
        <strain evidence="2 3">LMG25392</strain>
    </source>
</reference>
<dbReference type="InterPro" id="IPR005079">
    <property type="entry name" value="Peptidase_C45_hydrolase"/>
</dbReference>
<dbReference type="SUPFAM" id="SSF56235">
    <property type="entry name" value="N-terminal nucleophile aminohydrolases (Ntn hydrolases)"/>
    <property type="match status" value="1"/>
</dbReference>
<dbReference type="Proteomes" id="UP001218412">
    <property type="component" value="Chromosome"/>
</dbReference>
<organism evidence="2 3">
    <name type="scientific">Paracoccus stylophorae</name>
    <dbReference type="NCBI Taxonomy" id="659350"/>
    <lineage>
        <taxon>Bacteria</taxon>
        <taxon>Pseudomonadati</taxon>
        <taxon>Pseudomonadota</taxon>
        <taxon>Alphaproteobacteria</taxon>
        <taxon>Rhodobacterales</taxon>
        <taxon>Paracoccaceae</taxon>
        <taxon>Paracoccus</taxon>
    </lineage>
</organism>
<dbReference type="NCBIfam" id="NF040521">
    <property type="entry name" value="C45_proenzyme"/>
    <property type="match status" value="1"/>
</dbReference>